<organism evidence="6 7">
    <name type="scientific">Pseudomonas laurentiana</name>
    <dbReference type="NCBI Taxonomy" id="2364649"/>
    <lineage>
        <taxon>Bacteria</taxon>
        <taxon>Pseudomonadati</taxon>
        <taxon>Pseudomonadota</taxon>
        <taxon>Gammaproteobacteria</taxon>
        <taxon>Pseudomonadales</taxon>
        <taxon>Pseudomonadaceae</taxon>
        <taxon>Pseudomonas</taxon>
    </lineage>
</organism>
<reference evidence="6 7" key="1">
    <citation type="submission" date="2020-02" db="EMBL/GenBank/DDBJ databases">
        <title>Broccoli isolated Pseudomonas sp.</title>
        <authorList>
            <person name="Fujikawa T."/>
            <person name="Sawada H."/>
        </authorList>
    </citation>
    <scope>NUCLEOTIDE SEQUENCE [LARGE SCALE GENOMIC DNA]</scope>
    <source>
        <strain evidence="6 7">JCM 32154</strain>
    </source>
</reference>
<dbReference type="Proteomes" id="UP000471751">
    <property type="component" value="Unassembled WGS sequence"/>
</dbReference>
<dbReference type="PANTHER" id="PTHR30537">
    <property type="entry name" value="HTH-TYPE TRANSCRIPTIONAL REGULATOR"/>
    <property type="match status" value="1"/>
</dbReference>
<evidence type="ECO:0000256" key="1">
    <source>
        <dbReference type="ARBA" id="ARBA00009437"/>
    </source>
</evidence>
<dbReference type="InterPro" id="IPR036388">
    <property type="entry name" value="WH-like_DNA-bd_sf"/>
</dbReference>
<dbReference type="InterPro" id="IPR000847">
    <property type="entry name" value="LysR_HTH_N"/>
</dbReference>
<dbReference type="InterPro" id="IPR058163">
    <property type="entry name" value="LysR-type_TF_proteobact-type"/>
</dbReference>
<dbReference type="GO" id="GO:0003700">
    <property type="term" value="F:DNA-binding transcription factor activity"/>
    <property type="evidence" value="ECO:0007669"/>
    <property type="project" value="InterPro"/>
</dbReference>
<keyword evidence="7" id="KW-1185">Reference proteome</keyword>
<dbReference type="AlphaFoldDB" id="A0A6I5RLA7"/>
<keyword evidence="3" id="KW-0238">DNA-binding</keyword>
<dbReference type="SUPFAM" id="SSF46785">
    <property type="entry name" value="Winged helix' DNA-binding domain"/>
    <property type="match status" value="1"/>
</dbReference>
<dbReference type="PROSITE" id="PS50931">
    <property type="entry name" value="HTH_LYSR"/>
    <property type="match status" value="1"/>
</dbReference>
<accession>A0A6I5RLA7</accession>
<keyword evidence="2" id="KW-0805">Transcription regulation</keyword>
<protein>
    <submittedName>
        <fullName evidence="6">LysR family transcriptional regulator</fullName>
    </submittedName>
</protein>
<dbReference type="Gene3D" id="3.40.190.10">
    <property type="entry name" value="Periplasmic binding protein-like II"/>
    <property type="match status" value="2"/>
</dbReference>
<gene>
    <name evidence="6" type="ORF">G3O07_02815</name>
</gene>
<name>A0A6I5RLA7_9PSED</name>
<dbReference type="GO" id="GO:0003677">
    <property type="term" value="F:DNA binding"/>
    <property type="evidence" value="ECO:0007669"/>
    <property type="project" value="UniProtKB-KW"/>
</dbReference>
<proteinExistence type="inferred from homology"/>
<keyword evidence="4" id="KW-0804">Transcription</keyword>
<evidence type="ECO:0000256" key="3">
    <source>
        <dbReference type="ARBA" id="ARBA00023125"/>
    </source>
</evidence>
<evidence type="ECO:0000313" key="7">
    <source>
        <dbReference type="Proteomes" id="UP000471751"/>
    </source>
</evidence>
<comment type="caution">
    <text evidence="6">The sequence shown here is derived from an EMBL/GenBank/DDBJ whole genome shotgun (WGS) entry which is preliminary data.</text>
</comment>
<dbReference type="InterPro" id="IPR036390">
    <property type="entry name" value="WH_DNA-bd_sf"/>
</dbReference>
<dbReference type="InterPro" id="IPR005119">
    <property type="entry name" value="LysR_subst-bd"/>
</dbReference>
<sequence length="325" mass="35719">MGSFVLAAEELGVSAAAVSQQVKHLEDFLERKLFVRTGNRITLTDAGHAIYPQTSRALNDIAAMTTRILEGDLHSRRLVISVPFSLAETWLAPKLSTLQELYPQLAIDIRVEDDPIDLIRHDIDIRVSYGDYHYPGVTAIHLIRDEVIPVCTPEFWSVHGNDEFDLSKIPQNLFIHTHWGASYASGPTWHDWFSLISSNHYPDPKQGVRCGLSSLSVSLARLGLGIALGHRLIARADLAAGHLISLSSVSLPLGHPYCAFVPASKVGRKDITRMMELMAINNETTKGQPLAGLPPASSTSNALISLIIRLRSTYTANEQACQVLD</sequence>
<dbReference type="SUPFAM" id="SSF53850">
    <property type="entry name" value="Periplasmic binding protein-like II"/>
    <property type="match status" value="1"/>
</dbReference>
<evidence type="ECO:0000256" key="4">
    <source>
        <dbReference type="ARBA" id="ARBA00023163"/>
    </source>
</evidence>
<evidence type="ECO:0000256" key="2">
    <source>
        <dbReference type="ARBA" id="ARBA00023015"/>
    </source>
</evidence>
<dbReference type="Gene3D" id="1.10.10.10">
    <property type="entry name" value="Winged helix-like DNA-binding domain superfamily/Winged helix DNA-binding domain"/>
    <property type="match status" value="1"/>
</dbReference>
<dbReference type="Pfam" id="PF03466">
    <property type="entry name" value="LysR_substrate"/>
    <property type="match status" value="1"/>
</dbReference>
<dbReference type="Pfam" id="PF00126">
    <property type="entry name" value="HTH_1"/>
    <property type="match status" value="1"/>
</dbReference>
<evidence type="ECO:0000259" key="5">
    <source>
        <dbReference type="PROSITE" id="PS50931"/>
    </source>
</evidence>
<feature type="domain" description="HTH lysR-type" evidence="5">
    <location>
        <begin position="1"/>
        <end position="44"/>
    </location>
</feature>
<evidence type="ECO:0000313" key="6">
    <source>
        <dbReference type="EMBL" id="NES08894.1"/>
    </source>
</evidence>
<dbReference type="EMBL" id="JAAHBT010000024">
    <property type="protein sequence ID" value="NES08894.1"/>
    <property type="molecule type" value="Genomic_DNA"/>
</dbReference>
<comment type="similarity">
    <text evidence="1">Belongs to the LysR transcriptional regulatory family.</text>
</comment>
<dbReference type="PANTHER" id="PTHR30537:SF5">
    <property type="entry name" value="HTH-TYPE TRANSCRIPTIONAL ACTIVATOR TTDR-RELATED"/>
    <property type="match status" value="1"/>
</dbReference>